<keyword evidence="5 6" id="KW-0472">Membrane</keyword>
<organism evidence="8 9">
    <name type="scientific">Paenibacillus spongiae</name>
    <dbReference type="NCBI Taxonomy" id="2909671"/>
    <lineage>
        <taxon>Bacteria</taxon>
        <taxon>Bacillati</taxon>
        <taxon>Bacillota</taxon>
        <taxon>Bacilli</taxon>
        <taxon>Bacillales</taxon>
        <taxon>Paenibacillaceae</taxon>
        <taxon>Paenibacillus</taxon>
    </lineage>
</organism>
<evidence type="ECO:0000256" key="4">
    <source>
        <dbReference type="ARBA" id="ARBA00022989"/>
    </source>
</evidence>
<keyword evidence="9" id="KW-1185">Reference proteome</keyword>
<keyword evidence="3 6" id="KW-0812">Transmembrane</keyword>
<reference evidence="8" key="1">
    <citation type="submission" date="2022-01" db="EMBL/GenBank/DDBJ databases">
        <title>Paenibacillus spongiae sp. nov., isolated from marine sponge.</title>
        <authorList>
            <person name="Li Z."/>
            <person name="Zhang M."/>
        </authorList>
    </citation>
    <scope>NUCLEOTIDE SEQUENCE</scope>
    <source>
        <strain evidence="8">PHS-Z3</strain>
    </source>
</reference>
<evidence type="ECO:0000256" key="3">
    <source>
        <dbReference type="ARBA" id="ARBA00022692"/>
    </source>
</evidence>
<feature type="transmembrane region" description="Helical" evidence="6">
    <location>
        <begin position="88"/>
        <end position="108"/>
    </location>
</feature>
<evidence type="ECO:0000256" key="6">
    <source>
        <dbReference type="SAM" id="Phobius"/>
    </source>
</evidence>
<sequence>MAIIAGLLLTAVWGAAVFLSARQETGSGSKGVTFPKDAQEIRFITLPFRFLLDRYGLFDRFQSFLTNVHGKLLVLHGSAWSIEATRRYASSAVGFGYAAMAGACWLSALSSEPALLYVGALLGAAIPMARLRDVSRKVERRKQEILLLLPDVLSKLMLLLGAGETVQRALSRCVERQGAGAKASHPLLDELRRANESVRNGESFAAAMEGFSRRCAVQEVSLFTTTMLLNYRRGGDKLVLSLRELTYTLWEKRKAVARSRGEEASSKLVFPLVGIFIVLMILVASPAMLMMGW</sequence>
<dbReference type="PANTHER" id="PTHR35007">
    <property type="entry name" value="INTEGRAL MEMBRANE PROTEIN-RELATED"/>
    <property type="match status" value="1"/>
</dbReference>
<protein>
    <submittedName>
        <fullName evidence="8">Type II secretion system F family protein</fullName>
    </submittedName>
</protein>
<keyword evidence="2" id="KW-1003">Cell membrane</keyword>
<dbReference type="RefSeq" id="WP_258387482.1">
    <property type="nucleotide sequence ID" value="NZ_CP091430.1"/>
</dbReference>
<feature type="domain" description="Type II secretion system protein GspF" evidence="7">
    <location>
        <begin position="154"/>
        <end position="286"/>
    </location>
</feature>
<comment type="subcellular location">
    <subcellularLocation>
        <location evidence="1">Cell membrane</location>
        <topology evidence="1">Multi-pass membrane protein</topology>
    </subcellularLocation>
</comment>
<proteinExistence type="predicted"/>
<gene>
    <name evidence="8" type="ORF">L1F29_06245</name>
</gene>
<feature type="transmembrane region" description="Helical" evidence="6">
    <location>
        <begin position="114"/>
        <end position="131"/>
    </location>
</feature>
<dbReference type="EMBL" id="CP091430">
    <property type="protein sequence ID" value="UVI31420.1"/>
    <property type="molecule type" value="Genomic_DNA"/>
</dbReference>
<evidence type="ECO:0000256" key="5">
    <source>
        <dbReference type="ARBA" id="ARBA00023136"/>
    </source>
</evidence>
<keyword evidence="4 6" id="KW-1133">Transmembrane helix</keyword>
<name>A0ABY5SFD0_9BACL</name>
<evidence type="ECO:0000256" key="2">
    <source>
        <dbReference type="ARBA" id="ARBA00022475"/>
    </source>
</evidence>
<dbReference type="InterPro" id="IPR018076">
    <property type="entry name" value="T2SS_GspF_dom"/>
</dbReference>
<evidence type="ECO:0000259" key="7">
    <source>
        <dbReference type="Pfam" id="PF00482"/>
    </source>
</evidence>
<evidence type="ECO:0000313" key="9">
    <source>
        <dbReference type="Proteomes" id="UP001057877"/>
    </source>
</evidence>
<dbReference type="PANTHER" id="PTHR35007:SF2">
    <property type="entry name" value="PILUS ASSEMBLE PROTEIN"/>
    <property type="match status" value="1"/>
</dbReference>
<dbReference type="Pfam" id="PF00482">
    <property type="entry name" value="T2SSF"/>
    <property type="match status" value="1"/>
</dbReference>
<evidence type="ECO:0000313" key="8">
    <source>
        <dbReference type="EMBL" id="UVI31420.1"/>
    </source>
</evidence>
<evidence type="ECO:0000256" key="1">
    <source>
        <dbReference type="ARBA" id="ARBA00004651"/>
    </source>
</evidence>
<dbReference type="Proteomes" id="UP001057877">
    <property type="component" value="Chromosome"/>
</dbReference>
<accession>A0ABY5SFD0</accession>
<feature type="transmembrane region" description="Helical" evidence="6">
    <location>
        <begin position="268"/>
        <end position="289"/>
    </location>
</feature>